<feature type="transmembrane region" description="Helical" evidence="11">
    <location>
        <begin position="74"/>
        <end position="99"/>
    </location>
</feature>
<dbReference type="Pfam" id="PF00664">
    <property type="entry name" value="ABC_membrane"/>
    <property type="match status" value="1"/>
</dbReference>
<evidence type="ECO:0000256" key="3">
    <source>
        <dbReference type="ARBA" id="ARBA00022475"/>
    </source>
</evidence>
<dbReference type="FunFam" id="3.40.50.300:FF:000221">
    <property type="entry name" value="Multidrug ABC transporter ATP-binding protein"/>
    <property type="match status" value="1"/>
</dbReference>
<evidence type="ECO:0000256" key="1">
    <source>
        <dbReference type="ARBA" id="ARBA00004429"/>
    </source>
</evidence>
<dbReference type="InterPro" id="IPR036640">
    <property type="entry name" value="ABC1_TM_sf"/>
</dbReference>
<comment type="caution">
    <text evidence="14">The sequence shown here is derived from an EMBL/GenBank/DDBJ whole genome shotgun (WGS) entry which is preliminary data.</text>
</comment>
<keyword evidence="15" id="KW-1185">Reference proteome</keyword>
<keyword evidence="9 11" id="KW-0472">Membrane</keyword>
<evidence type="ECO:0000256" key="8">
    <source>
        <dbReference type="ARBA" id="ARBA00022989"/>
    </source>
</evidence>
<accession>A0A9W4H6X4</accession>
<dbReference type="SMART" id="SM00382">
    <property type="entry name" value="AAA"/>
    <property type="match status" value="1"/>
</dbReference>
<keyword evidence="6" id="KW-0547">Nucleotide-binding</keyword>
<feature type="transmembrane region" description="Helical" evidence="11">
    <location>
        <begin position="148"/>
        <end position="170"/>
    </location>
</feature>
<name>A0A9W4H6X4_9ACTN</name>
<dbReference type="GO" id="GO:0005524">
    <property type="term" value="F:ATP binding"/>
    <property type="evidence" value="ECO:0007669"/>
    <property type="project" value="UniProtKB-KW"/>
</dbReference>
<feature type="transmembrane region" description="Helical" evidence="11">
    <location>
        <begin position="176"/>
        <end position="193"/>
    </location>
</feature>
<reference evidence="14" key="1">
    <citation type="submission" date="2021-06" db="EMBL/GenBank/DDBJ databases">
        <authorList>
            <person name="Arsene-Ploetze F."/>
        </authorList>
    </citation>
    <scope>NUCLEOTIDE SEQUENCE</scope>
    <source>
        <strain evidence="14">SBRY1</strain>
    </source>
</reference>
<dbReference type="PROSITE" id="PS00211">
    <property type="entry name" value="ABC_TRANSPORTER_1"/>
    <property type="match status" value="1"/>
</dbReference>
<keyword evidence="3" id="KW-1003">Cell membrane</keyword>
<evidence type="ECO:0000313" key="14">
    <source>
        <dbReference type="EMBL" id="CAG7656325.1"/>
    </source>
</evidence>
<dbReference type="InterPro" id="IPR011527">
    <property type="entry name" value="ABC1_TM_dom"/>
</dbReference>
<keyword evidence="4" id="KW-0997">Cell inner membrane</keyword>
<dbReference type="InterPro" id="IPR027417">
    <property type="entry name" value="P-loop_NTPase"/>
</dbReference>
<comment type="similarity">
    <text evidence="10">Belongs to the ABC transporter superfamily. Siderophore-Fe(3+) uptake transporter (SIUT) (TC 3.A.1.21) family.</text>
</comment>
<dbReference type="SUPFAM" id="SSF90123">
    <property type="entry name" value="ABC transporter transmembrane region"/>
    <property type="match status" value="1"/>
</dbReference>
<feature type="transmembrane region" description="Helical" evidence="11">
    <location>
        <begin position="265"/>
        <end position="283"/>
    </location>
</feature>
<evidence type="ECO:0000259" key="13">
    <source>
        <dbReference type="PROSITE" id="PS50929"/>
    </source>
</evidence>
<dbReference type="InterPro" id="IPR003439">
    <property type="entry name" value="ABC_transporter-like_ATP-bd"/>
</dbReference>
<dbReference type="GO" id="GO:0015421">
    <property type="term" value="F:ABC-type oligopeptide transporter activity"/>
    <property type="evidence" value="ECO:0007669"/>
    <property type="project" value="TreeGrafter"/>
</dbReference>
<evidence type="ECO:0000256" key="11">
    <source>
        <dbReference type="SAM" id="Phobius"/>
    </source>
</evidence>
<dbReference type="Pfam" id="PF00005">
    <property type="entry name" value="ABC_tran"/>
    <property type="match status" value="1"/>
</dbReference>
<keyword evidence="8 11" id="KW-1133">Transmembrane helix</keyword>
<evidence type="ECO:0000256" key="4">
    <source>
        <dbReference type="ARBA" id="ARBA00022519"/>
    </source>
</evidence>
<dbReference type="Proteomes" id="UP001153328">
    <property type="component" value="Unassembled WGS sequence"/>
</dbReference>
<dbReference type="AlphaFoldDB" id="A0A9W4H6X4"/>
<dbReference type="PANTHER" id="PTHR43394:SF7">
    <property type="entry name" value="ABC TRANSPORTER B FAMILY MEMBER 28"/>
    <property type="match status" value="1"/>
</dbReference>
<sequence>MRPDNDLVSRWTPPKKKPAAPTDVRRIMRLFRPYRARLAVVGVLVGLSSLVSVASPFLLRAILDTAIPQGRTGLLSLLALGMIATAVATGVFGVLQTLISTTVGQRVMHDLRTAVYERLQRMSLAFFTRTRTGEVQSRIANDIGGMQATVTSTATSLVSNATAVIASVVAMAALDWRLTVVSLLLLPLFVWIARRVGRERKKIATERQKQMASMSAIVTESLSVSGILLGRTMGRADSLTRDFSAESERLVDLEVRSNMQGRWRMAVIGIVMSAMPALLYWAAGLTTGHGGPAISIGTLVAFVSLQQGLFRPTVSLLATGVQVQTSLALFQRIFEYLDLPLDITERPGARSLESVRGDVAFEGVDFAYDPESGAPTLSGIDVAVPAGGSLAVVGATGSGKSTLSYLVPRLYDVTAGRVTVDGTDVRDLTFDTLASAVGVVSQETYLFHASVAENLRFAKPDATDEEIHAAAEAAQIHDHITGLPDGYDTLVGERGYRFSGGEKQRLAIARTILRNPPVLILDEATSALDTRTEQAVQDAIDTLSAGRTTITIAHRLSTIRDADQIVVLDAGRIVERGTHDELLAANGRYAALVRRDTQLATSAP</sequence>
<dbReference type="PROSITE" id="PS50893">
    <property type="entry name" value="ABC_TRANSPORTER_2"/>
    <property type="match status" value="1"/>
</dbReference>
<evidence type="ECO:0000256" key="2">
    <source>
        <dbReference type="ARBA" id="ARBA00022448"/>
    </source>
</evidence>
<evidence type="ECO:0000256" key="10">
    <source>
        <dbReference type="ARBA" id="ARBA00023455"/>
    </source>
</evidence>
<dbReference type="Gene3D" id="1.20.1560.10">
    <property type="entry name" value="ABC transporter type 1, transmembrane domain"/>
    <property type="match status" value="1"/>
</dbReference>
<feature type="domain" description="ABC transmembrane type-1" evidence="13">
    <location>
        <begin position="39"/>
        <end position="325"/>
    </location>
</feature>
<keyword evidence="5 11" id="KW-0812">Transmembrane</keyword>
<gene>
    <name evidence="14" type="ORF">SBRY_70432</name>
</gene>
<feature type="domain" description="ABC transporter" evidence="12">
    <location>
        <begin position="359"/>
        <end position="595"/>
    </location>
</feature>
<proteinExistence type="inferred from homology"/>
<evidence type="ECO:0000256" key="5">
    <source>
        <dbReference type="ARBA" id="ARBA00022692"/>
    </source>
</evidence>
<dbReference type="EMBL" id="CAJVAX010000021">
    <property type="protein sequence ID" value="CAG7656325.1"/>
    <property type="molecule type" value="Genomic_DNA"/>
</dbReference>
<dbReference type="InterPro" id="IPR039421">
    <property type="entry name" value="Type_1_exporter"/>
</dbReference>
<feature type="transmembrane region" description="Helical" evidence="11">
    <location>
        <begin position="38"/>
        <end position="62"/>
    </location>
</feature>
<evidence type="ECO:0000256" key="6">
    <source>
        <dbReference type="ARBA" id="ARBA00022741"/>
    </source>
</evidence>
<dbReference type="InterPro" id="IPR003593">
    <property type="entry name" value="AAA+_ATPase"/>
</dbReference>
<dbReference type="GO" id="GO:0016887">
    <property type="term" value="F:ATP hydrolysis activity"/>
    <property type="evidence" value="ECO:0007669"/>
    <property type="project" value="InterPro"/>
</dbReference>
<evidence type="ECO:0000256" key="9">
    <source>
        <dbReference type="ARBA" id="ARBA00023136"/>
    </source>
</evidence>
<keyword evidence="7 14" id="KW-0067">ATP-binding</keyword>
<dbReference type="PANTHER" id="PTHR43394">
    <property type="entry name" value="ATP-DEPENDENT PERMEASE MDL1, MITOCHONDRIAL"/>
    <property type="match status" value="1"/>
</dbReference>
<dbReference type="PROSITE" id="PS50929">
    <property type="entry name" value="ABC_TM1F"/>
    <property type="match status" value="1"/>
</dbReference>
<evidence type="ECO:0000259" key="12">
    <source>
        <dbReference type="PROSITE" id="PS50893"/>
    </source>
</evidence>
<dbReference type="Gene3D" id="3.40.50.300">
    <property type="entry name" value="P-loop containing nucleotide triphosphate hydrolases"/>
    <property type="match status" value="1"/>
</dbReference>
<protein>
    <submittedName>
        <fullName evidence="14">ATP-binding cassette, subfamily B</fullName>
    </submittedName>
</protein>
<evidence type="ECO:0000256" key="7">
    <source>
        <dbReference type="ARBA" id="ARBA00022840"/>
    </source>
</evidence>
<keyword evidence="2" id="KW-0813">Transport</keyword>
<evidence type="ECO:0000313" key="15">
    <source>
        <dbReference type="Proteomes" id="UP001153328"/>
    </source>
</evidence>
<comment type="subcellular location">
    <subcellularLocation>
        <location evidence="1">Cell inner membrane</location>
        <topology evidence="1">Multi-pass membrane protein</topology>
    </subcellularLocation>
</comment>
<organism evidence="14 15">
    <name type="scientific">Actinacidiphila bryophytorum</name>
    <dbReference type="NCBI Taxonomy" id="1436133"/>
    <lineage>
        <taxon>Bacteria</taxon>
        <taxon>Bacillati</taxon>
        <taxon>Actinomycetota</taxon>
        <taxon>Actinomycetes</taxon>
        <taxon>Kitasatosporales</taxon>
        <taxon>Streptomycetaceae</taxon>
        <taxon>Actinacidiphila</taxon>
    </lineage>
</organism>
<dbReference type="SUPFAM" id="SSF52540">
    <property type="entry name" value="P-loop containing nucleoside triphosphate hydrolases"/>
    <property type="match status" value="1"/>
</dbReference>
<dbReference type="InterPro" id="IPR017871">
    <property type="entry name" value="ABC_transporter-like_CS"/>
</dbReference>
<dbReference type="GO" id="GO:0090374">
    <property type="term" value="P:oligopeptide export from mitochondrion"/>
    <property type="evidence" value="ECO:0007669"/>
    <property type="project" value="TreeGrafter"/>
</dbReference>
<dbReference type="CDD" id="cd18550">
    <property type="entry name" value="ABC_6TM_exporter_like"/>
    <property type="match status" value="1"/>
</dbReference>
<dbReference type="GO" id="GO:0005886">
    <property type="term" value="C:plasma membrane"/>
    <property type="evidence" value="ECO:0007669"/>
    <property type="project" value="UniProtKB-SubCell"/>
</dbReference>